<organism evidence="2 3">
    <name type="scientific">Lithohypha guttulata</name>
    <dbReference type="NCBI Taxonomy" id="1690604"/>
    <lineage>
        <taxon>Eukaryota</taxon>
        <taxon>Fungi</taxon>
        <taxon>Dikarya</taxon>
        <taxon>Ascomycota</taxon>
        <taxon>Pezizomycotina</taxon>
        <taxon>Eurotiomycetes</taxon>
        <taxon>Chaetothyriomycetidae</taxon>
        <taxon>Chaetothyriales</taxon>
        <taxon>Trichomeriaceae</taxon>
        <taxon>Lithohypha</taxon>
    </lineage>
</organism>
<dbReference type="AlphaFoldDB" id="A0AAN7YFS1"/>
<accession>A0AAN7YFS1</accession>
<dbReference type="EMBL" id="JAVRRJ010000005">
    <property type="protein sequence ID" value="KAK5084645.1"/>
    <property type="molecule type" value="Genomic_DNA"/>
</dbReference>
<evidence type="ECO:0000313" key="3">
    <source>
        <dbReference type="Proteomes" id="UP001309876"/>
    </source>
</evidence>
<sequence length="242" mass="27445">MRKQSITSNAQRTQSVSSAPETDVVTVAVLPPRLPTDVAPPTGIAAATAFDWDERVNWVHNEKISEEEATSAKRWTRKLGFTTQRKKANDMPPFVFRKIPYDTWRKHYAKDKEGRYRGTLAPAEDCLLLPEDVELWRLGDPETKADLWTRGKAALPVYDEHHEELLPQYSRDYDGPSTQELKPESGRPHVAERSSSFMADGKTSEQIISEARAKLEADKNKKKSWKNSIKRGAEFAMMGTNT</sequence>
<keyword evidence="3" id="KW-1185">Reference proteome</keyword>
<feature type="compositionally biased region" description="Polar residues" evidence="1">
    <location>
        <begin position="1"/>
        <end position="20"/>
    </location>
</feature>
<name>A0AAN7YFS1_9EURO</name>
<comment type="caution">
    <text evidence="2">The sequence shown here is derived from an EMBL/GenBank/DDBJ whole genome shotgun (WGS) entry which is preliminary data.</text>
</comment>
<reference evidence="2 3" key="1">
    <citation type="submission" date="2023-08" db="EMBL/GenBank/DDBJ databases">
        <title>Black Yeasts Isolated from many extreme environments.</title>
        <authorList>
            <person name="Coleine C."/>
            <person name="Stajich J.E."/>
            <person name="Selbmann L."/>
        </authorList>
    </citation>
    <scope>NUCLEOTIDE SEQUENCE [LARGE SCALE GENOMIC DNA]</scope>
    <source>
        <strain evidence="2 3">CCFEE 5910</strain>
    </source>
</reference>
<feature type="compositionally biased region" description="Basic and acidic residues" evidence="1">
    <location>
        <begin position="181"/>
        <end position="192"/>
    </location>
</feature>
<protein>
    <submittedName>
        <fullName evidence="2">Uncharacterized protein</fullName>
    </submittedName>
</protein>
<feature type="region of interest" description="Disordered" evidence="1">
    <location>
        <begin position="171"/>
        <end position="205"/>
    </location>
</feature>
<evidence type="ECO:0000313" key="2">
    <source>
        <dbReference type="EMBL" id="KAK5084645.1"/>
    </source>
</evidence>
<proteinExistence type="predicted"/>
<evidence type="ECO:0000256" key="1">
    <source>
        <dbReference type="SAM" id="MobiDB-lite"/>
    </source>
</evidence>
<feature type="region of interest" description="Disordered" evidence="1">
    <location>
        <begin position="1"/>
        <end position="22"/>
    </location>
</feature>
<dbReference type="Proteomes" id="UP001309876">
    <property type="component" value="Unassembled WGS sequence"/>
</dbReference>
<gene>
    <name evidence="2" type="ORF">LTR05_005723</name>
</gene>